<dbReference type="EMBL" id="FZOO01000004">
    <property type="protein sequence ID" value="SNS47191.1"/>
    <property type="molecule type" value="Genomic_DNA"/>
</dbReference>
<dbReference type="AlphaFoldDB" id="A0A239ES01"/>
<accession>A0A239ES01</accession>
<feature type="region of interest" description="Disordered" evidence="1">
    <location>
        <begin position="54"/>
        <end position="92"/>
    </location>
</feature>
<organism evidence="3 4">
    <name type="scientific">Geodermatophilus pulveris</name>
    <dbReference type="NCBI Taxonomy" id="1564159"/>
    <lineage>
        <taxon>Bacteria</taxon>
        <taxon>Bacillati</taxon>
        <taxon>Actinomycetota</taxon>
        <taxon>Actinomycetes</taxon>
        <taxon>Geodermatophilales</taxon>
        <taxon>Geodermatophilaceae</taxon>
        <taxon>Geodermatophilus</taxon>
    </lineage>
</organism>
<feature type="compositionally biased region" description="Basic and acidic residues" evidence="1">
    <location>
        <begin position="165"/>
        <end position="176"/>
    </location>
</feature>
<sequence>MVVAAGLLVLVGLALFLGGVVTGSEGLYWACVAVCGVAAAVLVVGWVRAPRGPGPAPGPAPGAAPAVEDDTTADSTAADSTAADGMAADTTPQPAVTLAGATALRAEPPLAAAPPAQGPPAQAPPAAPARGHAAHAAADDPDDDVDDPAPDEQTDEEADEEADDEVPRRRGAHEARGATVDPRSGEPGEEDVEVTDLLLVVDLADEVLVVDEHPRYHVAGCPTLDGRATVPLPMVEARTDGFTPCAACRPVRHLADVERSRRRAARG</sequence>
<feature type="compositionally biased region" description="Pro residues" evidence="1">
    <location>
        <begin position="116"/>
        <end position="127"/>
    </location>
</feature>
<gene>
    <name evidence="3" type="ORF">SAMN06893096_104264</name>
</gene>
<feature type="compositionally biased region" description="Acidic residues" evidence="1">
    <location>
        <begin position="139"/>
        <end position="164"/>
    </location>
</feature>
<reference evidence="4" key="1">
    <citation type="submission" date="2017-06" db="EMBL/GenBank/DDBJ databases">
        <authorList>
            <person name="Varghese N."/>
            <person name="Submissions S."/>
        </authorList>
    </citation>
    <scope>NUCLEOTIDE SEQUENCE [LARGE SCALE GENOMIC DNA]</scope>
    <source>
        <strain evidence="4">DSM 46839</strain>
    </source>
</reference>
<feature type="transmembrane region" description="Helical" evidence="2">
    <location>
        <begin position="27"/>
        <end position="47"/>
    </location>
</feature>
<keyword evidence="4" id="KW-1185">Reference proteome</keyword>
<evidence type="ECO:0000313" key="4">
    <source>
        <dbReference type="Proteomes" id="UP000198373"/>
    </source>
</evidence>
<dbReference type="OrthoDB" id="3638805at2"/>
<proteinExistence type="predicted"/>
<evidence type="ECO:0000313" key="3">
    <source>
        <dbReference type="EMBL" id="SNS47191.1"/>
    </source>
</evidence>
<name>A0A239ES01_9ACTN</name>
<keyword evidence="2" id="KW-1133">Transmembrane helix</keyword>
<keyword evidence="2" id="KW-0472">Membrane</keyword>
<feature type="region of interest" description="Disordered" evidence="1">
    <location>
        <begin position="110"/>
        <end position="191"/>
    </location>
</feature>
<protein>
    <submittedName>
        <fullName evidence="3">Uncharacterized protein</fullName>
    </submittedName>
</protein>
<evidence type="ECO:0000256" key="1">
    <source>
        <dbReference type="SAM" id="MobiDB-lite"/>
    </source>
</evidence>
<keyword evidence="2" id="KW-0812">Transmembrane</keyword>
<feature type="compositionally biased region" description="Low complexity" evidence="1">
    <location>
        <begin position="73"/>
        <end position="91"/>
    </location>
</feature>
<dbReference type="RefSeq" id="WP_089305527.1">
    <property type="nucleotide sequence ID" value="NZ_FZOO01000004.1"/>
</dbReference>
<evidence type="ECO:0000256" key="2">
    <source>
        <dbReference type="SAM" id="Phobius"/>
    </source>
</evidence>
<dbReference type="Proteomes" id="UP000198373">
    <property type="component" value="Unassembled WGS sequence"/>
</dbReference>